<dbReference type="HAMAP" id="MF_00409">
    <property type="entry name" value="LpxK"/>
    <property type="match status" value="1"/>
</dbReference>
<keyword evidence="10 13" id="KW-0067">ATP-binding</keyword>
<comment type="pathway">
    <text evidence="2 13">Glycolipid biosynthesis; lipid IV(A) biosynthesis; lipid IV(A) from (3R)-3-hydroxytetradecanoyl-[acyl-carrier-protein] and UDP-N-acetyl-alpha-D-glucosamine: step 6/6.</text>
</comment>
<dbReference type="InterPro" id="IPR003758">
    <property type="entry name" value="LpxK"/>
</dbReference>
<evidence type="ECO:0000256" key="9">
    <source>
        <dbReference type="ARBA" id="ARBA00022777"/>
    </source>
</evidence>
<keyword evidence="7 13" id="KW-0808">Transferase</keyword>
<evidence type="ECO:0000256" key="4">
    <source>
        <dbReference type="ARBA" id="ARBA00016436"/>
    </source>
</evidence>
<dbReference type="InterPro" id="IPR027417">
    <property type="entry name" value="P-loop_NTPase"/>
</dbReference>
<dbReference type="EC" id="2.7.1.130" evidence="3 13"/>
<evidence type="ECO:0000256" key="3">
    <source>
        <dbReference type="ARBA" id="ARBA00012071"/>
    </source>
</evidence>
<evidence type="ECO:0000256" key="1">
    <source>
        <dbReference type="ARBA" id="ARBA00002274"/>
    </source>
</evidence>
<dbReference type="PANTHER" id="PTHR42724:SF1">
    <property type="entry name" value="TETRAACYLDISACCHARIDE 4'-KINASE, MITOCHONDRIAL-RELATED"/>
    <property type="match status" value="1"/>
</dbReference>
<keyword evidence="8 13" id="KW-0547">Nucleotide-binding</keyword>
<protein>
    <recommendedName>
        <fullName evidence="4 13">Tetraacyldisaccharide 4'-kinase</fullName>
        <ecNumber evidence="3 13">2.7.1.130</ecNumber>
    </recommendedName>
    <alternativeName>
        <fullName evidence="12 13">Lipid A 4'-kinase</fullName>
    </alternativeName>
</protein>
<reference evidence="14" key="2">
    <citation type="submission" date="2021-04" db="EMBL/GenBank/DDBJ databases">
        <authorList>
            <person name="Gilroy R."/>
        </authorList>
    </citation>
    <scope>NUCLEOTIDE SEQUENCE</scope>
    <source>
        <strain evidence="14">ChiHjej12B11-24981</strain>
    </source>
</reference>
<dbReference type="Proteomes" id="UP000824023">
    <property type="component" value="Unassembled WGS sequence"/>
</dbReference>
<dbReference type="PANTHER" id="PTHR42724">
    <property type="entry name" value="TETRAACYLDISACCHARIDE 4'-KINASE"/>
    <property type="match status" value="1"/>
</dbReference>
<dbReference type="AlphaFoldDB" id="A0A9D2A7F5"/>
<dbReference type="GO" id="GO:0009029">
    <property type="term" value="F:lipid-A 4'-kinase activity"/>
    <property type="evidence" value="ECO:0007669"/>
    <property type="project" value="UniProtKB-UniRule"/>
</dbReference>
<reference evidence="14" key="1">
    <citation type="journal article" date="2021" name="PeerJ">
        <title>Extensive microbial diversity within the chicken gut microbiome revealed by metagenomics and culture.</title>
        <authorList>
            <person name="Gilroy R."/>
            <person name="Ravi A."/>
            <person name="Getino M."/>
            <person name="Pursley I."/>
            <person name="Horton D.L."/>
            <person name="Alikhan N.F."/>
            <person name="Baker D."/>
            <person name="Gharbi K."/>
            <person name="Hall N."/>
            <person name="Watson M."/>
            <person name="Adriaenssens E.M."/>
            <person name="Foster-Nyarko E."/>
            <person name="Jarju S."/>
            <person name="Secka A."/>
            <person name="Antonio M."/>
            <person name="Oren A."/>
            <person name="Chaudhuri R.R."/>
            <person name="La Ragione R."/>
            <person name="Hildebrand F."/>
            <person name="Pallen M.J."/>
        </authorList>
    </citation>
    <scope>NUCLEOTIDE SEQUENCE</scope>
    <source>
        <strain evidence="14">ChiHjej12B11-24981</strain>
    </source>
</reference>
<dbReference type="Pfam" id="PF02606">
    <property type="entry name" value="LpxK"/>
    <property type="match status" value="1"/>
</dbReference>
<organism evidence="14 15">
    <name type="scientific">Candidatus Bacteroides merdipullorum</name>
    <dbReference type="NCBI Taxonomy" id="2838474"/>
    <lineage>
        <taxon>Bacteria</taxon>
        <taxon>Pseudomonadati</taxon>
        <taxon>Bacteroidota</taxon>
        <taxon>Bacteroidia</taxon>
        <taxon>Bacteroidales</taxon>
        <taxon>Bacteroidaceae</taxon>
        <taxon>Bacteroides</taxon>
    </lineage>
</organism>
<comment type="function">
    <text evidence="1 13">Transfers the gamma-phosphate of ATP to the 4'-position of a tetraacyldisaccharide 1-phosphate intermediate (termed DS-1-P) to form tetraacyldisaccharide 1,4'-bis-phosphate (lipid IVA).</text>
</comment>
<dbReference type="GO" id="GO:0005524">
    <property type="term" value="F:ATP binding"/>
    <property type="evidence" value="ECO:0007669"/>
    <property type="project" value="UniProtKB-UniRule"/>
</dbReference>
<name>A0A9D2A7F5_9BACE</name>
<comment type="catalytic activity">
    <reaction evidence="13">
        <text>a lipid A disaccharide + ATP = a lipid IVA + ADP + H(+)</text>
        <dbReference type="Rhea" id="RHEA:67840"/>
        <dbReference type="ChEBI" id="CHEBI:15378"/>
        <dbReference type="ChEBI" id="CHEBI:30616"/>
        <dbReference type="ChEBI" id="CHEBI:176343"/>
        <dbReference type="ChEBI" id="CHEBI:176425"/>
        <dbReference type="ChEBI" id="CHEBI:456216"/>
        <dbReference type="EC" id="2.7.1.130"/>
    </reaction>
</comment>
<dbReference type="GO" id="GO:0009245">
    <property type="term" value="P:lipid A biosynthetic process"/>
    <property type="evidence" value="ECO:0007669"/>
    <property type="project" value="UniProtKB-UniRule"/>
</dbReference>
<comment type="caution">
    <text evidence="14">The sequence shown here is derived from an EMBL/GenBank/DDBJ whole genome shotgun (WGS) entry which is preliminary data.</text>
</comment>
<keyword evidence="6 13" id="KW-0441">Lipid A biosynthesis</keyword>
<evidence type="ECO:0000313" key="14">
    <source>
        <dbReference type="EMBL" id="HIZ02327.1"/>
    </source>
</evidence>
<keyword evidence="5 13" id="KW-0444">Lipid biosynthesis</keyword>
<evidence type="ECO:0000256" key="11">
    <source>
        <dbReference type="ARBA" id="ARBA00023098"/>
    </source>
</evidence>
<evidence type="ECO:0000256" key="2">
    <source>
        <dbReference type="ARBA" id="ARBA00004870"/>
    </source>
</evidence>
<keyword evidence="11 13" id="KW-0443">Lipid metabolism</keyword>
<dbReference type="SUPFAM" id="SSF52540">
    <property type="entry name" value="P-loop containing nucleoside triphosphate hydrolases"/>
    <property type="match status" value="1"/>
</dbReference>
<proteinExistence type="inferred from homology"/>
<feature type="binding site" evidence="13">
    <location>
        <begin position="51"/>
        <end position="58"/>
    </location>
    <ligand>
        <name>ATP</name>
        <dbReference type="ChEBI" id="CHEBI:30616"/>
    </ligand>
</feature>
<keyword evidence="9 13" id="KW-0418">Kinase</keyword>
<sequence>MEEQPIKIFRWLYPASWLYGTGVYLRNKLFDWGWLQSKSFSVPVICIGNLVAGGTGKTPHTEYLIRLLSNCGWNVATLSRGYKRKSKGYVLADAQSSAQQIGDEPKQMKGKFPDIRVAVDKDRCHGIEKLLALGNPPVDVILLDDAFQHRYVKAGLNILLTDYHRLLCDDALLPAGQLREPAENKQRAQVVIVTKCPDDLKPIDFNIITKKLHLYPYQKLFFSGFQYGQLYPAFPQKAQSGRFALNGTEQLLLVTGIASPVPLLKELKPKVEHLEHVAFRDHHHFTKNDLLMIRERFNRLKGSRRLIVTTEKDAARLKEHPLLPAELKPFIYALPVEIKILQRQQPIFNQTIIDYVRTNTRNSNFPERENAYTT</sequence>
<comment type="similarity">
    <text evidence="13">Belongs to the LpxK family.</text>
</comment>
<evidence type="ECO:0000313" key="15">
    <source>
        <dbReference type="Proteomes" id="UP000824023"/>
    </source>
</evidence>
<dbReference type="NCBIfam" id="TIGR00682">
    <property type="entry name" value="lpxK"/>
    <property type="match status" value="1"/>
</dbReference>
<evidence type="ECO:0000256" key="7">
    <source>
        <dbReference type="ARBA" id="ARBA00022679"/>
    </source>
</evidence>
<evidence type="ECO:0000256" key="5">
    <source>
        <dbReference type="ARBA" id="ARBA00022516"/>
    </source>
</evidence>
<evidence type="ECO:0000256" key="6">
    <source>
        <dbReference type="ARBA" id="ARBA00022556"/>
    </source>
</evidence>
<gene>
    <name evidence="13 14" type="primary">lpxK</name>
    <name evidence="14" type="ORF">H9819_08805</name>
</gene>
<evidence type="ECO:0000256" key="13">
    <source>
        <dbReference type="HAMAP-Rule" id="MF_00409"/>
    </source>
</evidence>
<dbReference type="EMBL" id="DXCK01000118">
    <property type="protein sequence ID" value="HIZ02327.1"/>
    <property type="molecule type" value="Genomic_DNA"/>
</dbReference>
<evidence type="ECO:0000256" key="12">
    <source>
        <dbReference type="ARBA" id="ARBA00029757"/>
    </source>
</evidence>
<evidence type="ECO:0000256" key="8">
    <source>
        <dbReference type="ARBA" id="ARBA00022741"/>
    </source>
</evidence>
<dbReference type="GO" id="GO:0005886">
    <property type="term" value="C:plasma membrane"/>
    <property type="evidence" value="ECO:0007669"/>
    <property type="project" value="TreeGrafter"/>
</dbReference>
<accession>A0A9D2A7F5</accession>
<evidence type="ECO:0000256" key="10">
    <source>
        <dbReference type="ARBA" id="ARBA00022840"/>
    </source>
</evidence>
<dbReference type="GO" id="GO:0009244">
    <property type="term" value="P:lipopolysaccharide core region biosynthetic process"/>
    <property type="evidence" value="ECO:0007669"/>
    <property type="project" value="TreeGrafter"/>
</dbReference>